<dbReference type="SMART" id="SM00360">
    <property type="entry name" value="RRM"/>
    <property type="match status" value="2"/>
</dbReference>
<dbReference type="CDD" id="cd12247">
    <property type="entry name" value="RRM2_U1A_like"/>
    <property type="match status" value="1"/>
</dbReference>
<protein>
    <submittedName>
        <fullName evidence="4">U1 small nuclear ribonucleoprotein A</fullName>
    </submittedName>
</protein>
<accession>A0A1J4J729</accession>
<gene>
    <name evidence="4" type="primary">U1A</name>
    <name evidence="4" type="ORF">TRFO_39828</name>
</gene>
<dbReference type="EMBL" id="MLAK01001358">
    <property type="protein sequence ID" value="OHS94007.1"/>
    <property type="molecule type" value="Genomic_DNA"/>
</dbReference>
<evidence type="ECO:0000256" key="2">
    <source>
        <dbReference type="PROSITE-ProRule" id="PRU00176"/>
    </source>
</evidence>
<dbReference type="AlphaFoldDB" id="A0A1J4J729"/>
<sequence>MSTASLTLYVNNICDKIGILELKRTLFSIFSNYGTILEINAHKGLKRRGQAWITFDNVKDASEAKNMLDRYYLFDRPISVKFAKVKSHVTQKVSGAWNPYGRKHECISDLEAKQLTNGAIPKYYDFDMESNDEERSIVFPDAPKSDEASEKKTAVTVPTIDLIPPNKVLFVQNLFASAEETNMTLEMLFGQYRGFKEARAVPTKPDIAFVEFETAEQATMALDGLNGTEIDANQHMLIQYAKQ</sequence>
<organism evidence="4 5">
    <name type="scientific">Tritrichomonas foetus</name>
    <dbReference type="NCBI Taxonomy" id="1144522"/>
    <lineage>
        <taxon>Eukaryota</taxon>
        <taxon>Metamonada</taxon>
        <taxon>Parabasalia</taxon>
        <taxon>Tritrichomonadida</taxon>
        <taxon>Tritrichomonadidae</taxon>
        <taxon>Tritrichomonas</taxon>
    </lineage>
</organism>
<dbReference type="PANTHER" id="PTHR10501">
    <property type="entry name" value="U1 SMALL NUCLEAR RIBONUCLEOPROTEIN A/U2 SMALL NUCLEAR RIBONUCLEOPROTEIN B"/>
    <property type="match status" value="1"/>
</dbReference>
<dbReference type="Proteomes" id="UP000179807">
    <property type="component" value="Unassembled WGS sequence"/>
</dbReference>
<dbReference type="GO" id="GO:0003723">
    <property type="term" value="F:RNA binding"/>
    <property type="evidence" value="ECO:0007669"/>
    <property type="project" value="UniProtKB-UniRule"/>
</dbReference>
<dbReference type="OrthoDB" id="266020at2759"/>
<dbReference type="Pfam" id="PF00076">
    <property type="entry name" value="RRM_1"/>
    <property type="match status" value="2"/>
</dbReference>
<keyword evidence="5" id="KW-1185">Reference proteome</keyword>
<dbReference type="Gene3D" id="3.30.70.330">
    <property type="match status" value="2"/>
</dbReference>
<dbReference type="VEuPathDB" id="TrichDB:TRFO_39828"/>
<proteinExistence type="predicted"/>
<dbReference type="InterPro" id="IPR000504">
    <property type="entry name" value="RRM_dom"/>
</dbReference>
<keyword evidence="1 2" id="KW-0694">RNA-binding</keyword>
<reference evidence="4" key="1">
    <citation type="submission" date="2016-10" db="EMBL/GenBank/DDBJ databases">
        <authorList>
            <person name="Benchimol M."/>
            <person name="Almeida L.G."/>
            <person name="Vasconcelos A.T."/>
            <person name="Perreira-Neves A."/>
            <person name="Rosa I.A."/>
            <person name="Tasca T."/>
            <person name="Bogo M.R."/>
            <person name="de Souza W."/>
        </authorList>
    </citation>
    <scope>NUCLEOTIDE SEQUENCE [LARGE SCALE GENOMIC DNA]</scope>
    <source>
        <strain evidence="4">K</strain>
    </source>
</reference>
<evidence type="ECO:0000313" key="5">
    <source>
        <dbReference type="Proteomes" id="UP000179807"/>
    </source>
</evidence>
<dbReference type="SUPFAM" id="SSF54928">
    <property type="entry name" value="RNA-binding domain, RBD"/>
    <property type="match status" value="1"/>
</dbReference>
<dbReference type="InterPro" id="IPR012677">
    <property type="entry name" value="Nucleotide-bd_a/b_plait_sf"/>
</dbReference>
<dbReference type="CDD" id="cd12246">
    <property type="entry name" value="RRM1_U1A_like"/>
    <property type="match status" value="1"/>
</dbReference>
<comment type="caution">
    <text evidence="4">The sequence shown here is derived from an EMBL/GenBank/DDBJ whole genome shotgun (WGS) entry which is preliminary data.</text>
</comment>
<dbReference type="FunFam" id="3.30.70.330:FF:000029">
    <property type="entry name" value="U2 small nuclear ribonucleoprotein B"/>
    <property type="match status" value="1"/>
</dbReference>
<name>A0A1J4J729_9EUKA</name>
<evidence type="ECO:0000259" key="3">
    <source>
        <dbReference type="PROSITE" id="PS50102"/>
    </source>
</evidence>
<dbReference type="GeneID" id="94847566"/>
<feature type="domain" description="RRM" evidence="3">
    <location>
        <begin position="167"/>
        <end position="243"/>
    </location>
</feature>
<keyword evidence="4" id="KW-0687">Ribonucleoprotein</keyword>
<dbReference type="GO" id="GO:1990904">
    <property type="term" value="C:ribonucleoprotein complex"/>
    <property type="evidence" value="ECO:0007669"/>
    <property type="project" value="UniProtKB-KW"/>
</dbReference>
<dbReference type="InterPro" id="IPR035979">
    <property type="entry name" value="RBD_domain_sf"/>
</dbReference>
<dbReference type="PROSITE" id="PS50102">
    <property type="entry name" value="RRM"/>
    <property type="match status" value="2"/>
</dbReference>
<feature type="domain" description="RRM" evidence="3">
    <location>
        <begin position="6"/>
        <end position="85"/>
    </location>
</feature>
<dbReference type="RefSeq" id="XP_068347144.1">
    <property type="nucleotide sequence ID" value="XM_068512862.1"/>
</dbReference>
<evidence type="ECO:0000313" key="4">
    <source>
        <dbReference type="EMBL" id="OHS94007.1"/>
    </source>
</evidence>
<evidence type="ECO:0000256" key="1">
    <source>
        <dbReference type="ARBA" id="ARBA00022884"/>
    </source>
</evidence>